<evidence type="ECO:0000313" key="2">
    <source>
        <dbReference type="Proteomes" id="UP000254220"/>
    </source>
</evidence>
<protein>
    <submittedName>
        <fullName evidence="1">Uncharacterized protein</fullName>
    </submittedName>
</protein>
<dbReference type="Proteomes" id="UP000254220">
    <property type="component" value="Unassembled WGS sequence"/>
</dbReference>
<gene>
    <name evidence="1" type="ORF">NCTC12420_05101</name>
</gene>
<evidence type="ECO:0000313" key="1">
    <source>
        <dbReference type="EMBL" id="SUI47194.1"/>
    </source>
</evidence>
<accession>A0A379YMD1</accession>
<name>A0A379YMD1_SALER</name>
<sequence length="38" mass="4542">MKLPPETNFRDVAIILKLSLKIENQKIDSHPRKNYYLD</sequence>
<reference evidence="1 2" key="1">
    <citation type="submission" date="2018-06" db="EMBL/GenBank/DDBJ databases">
        <authorList>
            <consortium name="Pathogen Informatics"/>
            <person name="Doyle S."/>
        </authorList>
    </citation>
    <scope>NUCLEOTIDE SEQUENCE [LARGE SCALE GENOMIC DNA]</scope>
    <source>
        <strain evidence="1 2">NCTC12420</strain>
    </source>
</reference>
<proteinExistence type="predicted"/>
<organism evidence="1 2">
    <name type="scientific">Salmonella enterica subsp. indica</name>
    <dbReference type="NCBI Taxonomy" id="59207"/>
    <lineage>
        <taxon>Bacteria</taxon>
        <taxon>Pseudomonadati</taxon>
        <taxon>Pseudomonadota</taxon>
        <taxon>Gammaproteobacteria</taxon>
        <taxon>Enterobacterales</taxon>
        <taxon>Enterobacteriaceae</taxon>
        <taxon>Salmonella</taxon>
    </lineage>
</organism>
<dbReference type="AlphaFoldDB" id="A0A379YMD1"/>
<dbReference type="EMBL" id="UGYB01000004">
    <property type="protein sequence ID" value="SUI47194.1"/>
    <property type="molecule type" value="Genomic_DNA"/>
</dbReference>